<dbReference type="Pfam" id="PF02687">
    <property type="entry name" value="FtsX"/>
    <property type="match status" value="2"/>
</dbReference>
<feature type="transmembrane region" description="Helical" evidence="7">
    <location>
        <begin position="673"/>
        <end position="693"/>
    </location>
</feature>
<comment type="similarity">
    <text evidence="6">Belongs to the ABC-4 integral membrane protein family.</text>
</comment>
<evidence type="ECO:0000256" key="4">
    <source>
        <dbReference type="ARBA" id="ARBA00022989"/>
    </source>
</evidence>
<feature type="transmembrane region" description="Helical" evidence="7">
    <location>
        <begin position="755"/>
        <end position="775"/>
    </location>
</feature>
<dbReference type="GO" id="GO:0005886">
    <property type="term" value="C:plasma membrane"/>
    <property type="evidence" value="ECO:0007669"/>
    <property type="project" value="UniProtKB-SubCell"/>
</dbReference>
<dbReference type="PANTHER" id="PTHR30572:SF4">
    <property type="entry name" value="ABC TRANSPORTER PERMEASE YTRF"/>
    <property type="match status" value="1"/>
</dbReference>
<evidence type="ECO:0000256" key="2">
    <source>
        <dbReference type="ARBA" id="ARBA00022475"/>
    </source>
</evidence>
<evidence type="ECO:0000256" key="3">
    <source>
        <dbReference type="ARBA" id="ARBA00022692"/>
    </source>
</evidence>
<dbReference type="InterPro" id="IPR003838">
    <property type="entry name" value="ABC3_permease_C"/>
</dbReference>
<feature type="domain" description="MacB-like periplasmic core" evidence="9">
    <location>
        <begin position="433"/>
        <end position="635"/>
    </location>
</feature>
<gene>
    <name evidence="10" type="ORF">EV199_5681</name>
</gene>
<accession>A0A4Q7MDJ5</accession>
<evidence type="ECO:0000256" key="1">
    <source>
        <dbReference type="ARBA" id="ARBA00004651"/>
    </source>
</evidence>
<evidence type="ECO:0000313" key="11">
    <source>
        <dbReference type="Proteomes" id="UP000293874"/>
    </source>
</evidence>
<dbReference type="InterPro" id="IPR050250">
    <property type="entry name" value="Macrolide_Exporter_MacB"/>
</dbReference>
<feature type="transmembrane region" description="Helical" evidence="7">
    <location>
        <begin position="339"/>
        <end position="360"/>
    </location>
</feature>
<feature type="domain" description="ABC3 transporter permease C-terminal" evidence="8">
    <location>
        <begin position="289"/>
        <end position="402"/>
    </location>
</feature>
<feature type="transmembrane region" description="Helical" evidence="7">
    <location>
        <begin position="21"/>
        <end position="42"/>
    </location>
</feature>
<organism evidence="10 11">
    <name type="scientific">Pseudobacter ginsenosidimutans</name>
    <dbReference type="NCBI Taxonomy" id="661488"/>
    <lineage>
        <taxon>Bacteria</taxon>
        <taxon>Pseudomonadati</taxon>
        <taxon>Bacteroidota</taxon>
        <taxon>Chitinophagia</taxon>
        <taxon>Chitinophagales</taxon>
        <taxon>Chitinophagaceae</taxon>
        <taxon>Pseudobacter</taxon>
    </lineage>
</organism>
<keyword evidence="4 7" id="KW-1133">Transmembrane helix</keyword>
<dbReference type="Proteomes" id="UP000293874">
    <property type="component" value="Unassembled WGS sequence"/>
</dbReference>
<sequence length="792" mass="88467">MYRNFFKTAWRNIIVNKTNSFINIAGLSVGMAISMLIGLWIWNELSFNKSFSNYNSIAQVMQTETLNGQVSTDKGNVIPLAAELRTKYKEDFTHVVLSSWTMNSMVTAGEKKINTQGNYMEKDAPAILSLRMLAGSFKGFEEYSTVLLSNSVAKALYGNEDPIGKTISIDANRNQQVVGVYEDFPANSSFRDVAFIAPFRDLTTWVNGNENNWYNKSFQVFVQLAAHADMQQVSDKIRNVKLSHIDAQTAKIERPEMLLHPMSRWHLYSKFENGISAGGSIQYVWMFAIIGGFVLLLACINFMNLSTARSEKRAKEVGIRKTIGSMRSQLIRQFFSESVLMAVLAFVVAQIIVIVALPFFNDISGKQIILPSGNLYFWLAGIAFTLLTGLLAGIYPAIYLSSFRPIKVLKGSFKAGRSATTSRRVLVVVQFTVSIILIIGTVIVFRQIQFARSRPTGYSKQGLITILMKTMDYHNNFSVMRNELLQQGTILEMAESNTPVTENNHFNNGYTWEGMDASVSARFNTVSATAEYGRTVGFEFADGRDFSNQFATDSAAIIINEAAAAYMGFQKPVGKTIQQYGNTYHIIGVIRNMVMESPYEPVKPTIFNLQSEVGGIINIRLNPAKTTAESIASIQAASKKYAPQELFEYKFADEEFGNKFADEKRIGQLATCFAILAIFISCLGIFGMASFMAEQRTKEIGVRKVLGASVYSLWQLLSKEFIVLVFIALLIAMPSAYFFTKTWLQNYHYQAPVSWWIFLLAGLGTLLITLVTVSFQSLRAAIANPARSLKSE</sequence>
<keyword evidence="11" id="KW-1185">Reference proteome</keyword>
<evidence type="ECO:0000256" key="6">
    <source>
        <dbReference type="ARBA" id="ARBA00038076"/>
    </source>
</evidence>
<dbReference type="OrthoDB" id="5933722at2"/>
<dbReference type="PANTHER" id="PTHR30572">
    <property type="entry name" value="MEMBRANE COMPONENT OF TRANSPORTER-RELATED"/>
    <property type="match status" value="1"/>
</dbReference>
<dbReference type="Pfam" id="PF12704">
    <property type="entry name" value="MacB_PCD"/>
    <property type="match status" value="2"/>
</dbReference>
<keyword evidence="3 7" id="KW-0812">Transmembrane</keyword>
<dbReference type="EMBL" id="SGXA01000005">
    <property type="protein sequence ID" value="RZS65507.1"/>
    <property type="molecule type" value="Genomic_DNA"/>
</dbReference>
<feature type="transmembrane region" description="Helical" evidence="7">
    <location>
        <begin position="375"/>
        <end position="403"/>
    </location>
</feature>
<evidence type="ECO:0000256" key="5">
    <source>
        <dbReference type="ARBA" id="ARBA00023136"/>
    </source>
</evidence>
<dbReference type="RefSeq" id="WP_130544168.1">
    <property type="nucleotide sequence ID" value="NZ_CP042431.1"/>
</dbReference>
<evidence type="ECO:0000259" key="9">
    <source>
        <dbReference type="Pfam" id="PF12704"/>
    </source>
</evidence>
<feature type="domain" description="ABC3 transporter permease C-terminal" evidence="8">
    <location>
        <begin position="672"/>
        <end position="785"/>
    </location>
</feature>
<keyword evidence="5 7" id="KW-0472">Membrane</keyword>
<comment type="subcellular location">
    <subcellularLocation>
        <location evidence="1">Cell membrane</location>
        <topology evidence="1">Multi-pass membrane protein</topology>
    </subcellularLocation>
</comment>
<feature type="transmembrane region" description="Helical" evidence="7">
    <location>
        <begin position="424"/>
        <end position="445"/>
    </location>
</feature>
<protein>
    <submittedName>
        <fullName evidence="10">ABC-type antimicrobial peptide transport system permease subunit</fullName>
    </submittedName>
</protein>
<evidence type="ECO:0000313" key="10">
    <source>
        <dbReference type="EMBL" id="RZS65507.1"/>
    </source>
</evidence>
<keyword evidence="2" id="KW-1003">Cell membrane</keyword>
<evidence type="ECO:0000259" key="8">
    <source>
        <dbReference type="Pfam" id="PF02687"/>
    </source>
</evidence>
<feature type="transmembrane region" description="Helical" evidence="7">
    <location>
        <begin position="721"/>
        <end position="740"/>
    </location>
</feature>
<reference evidence="10 11" key="1">
    <citation type="submission" date="2019-02" db="EMBL/GenBank/DDBJ databases">
        <title>Genomic Encyclopedia of Type Strains, Phase IV (KMG-IV): sequencing the most valuable type-strain genomes for metagenomic binning, comparative biology and taxonomic classification.</title>
        <authorList>
            <person name="Goeker M."/>
        </authorList>
    </citation>
    <scope>NUCLEOTIDE SEQUENCE [LARGE SCALE GENOMIC DNA]</scope>
    <source>
        <strain evidence="10 11">DSM 18116</strain>
    </source>
</reference>
<dbReference type="AlphaFoldDB" id="A0A4Q7MDJ5"/>
<proteinExistence type="inferred from homology"/>
<evidence type="ECO:0000256" key="7">
    <source>
        <dbReference type="SAM" id="Phobius"/>
    </source>
</evidence>
<feature type="domain" description="MacB-like periplasmic core" evidence="9">
    <location>
        <begin position="20"/>
        <end position="239"/>
    </location>
</feature>
<name>A0A4Q7MDJ5_9BACT</name>
<dbReference type="GO" id="GO:0022857">
    <property type="term" value="F:transmembrane transporter activity"/>
    <property type="evidence" value="ECO:0007669"/>
    <property type="project" value="TreeGrafter"/>
</dbReference>
<feature type="transmembrane region" description="Helical" evidence="7">
    <location>
        <begin position="283"/>
        <end position="305"/>
    </location>
</feature>
<comment type="caution">
    <text evidence="10">The sequence shown here is derived from an EMBL/GenBank/DDBJ whole genome shotgun (WGS) entry which is preliminary data.</text>
</comment>
<dbReference type="InterPro" id="IPR025857">
    <property type="entry name" value="MacB_PCD"/>
</dbReference>